<dbReference type="AlphaFoldDB" id="A0A143PWW1"/>
<feature type="transmembrane region" description="Helical" evidence="2">
    <location>
        <begin position="265"/>
        <end position="287"/>
    </location>
</feature>
<feature type="transmembrane region" description="Helical" evidence="2">
    <location>
        <begin position="450"/>
        <end position="468"/>
    </location>
</feature>
<feature type="transmembrane region" description="Helical" evidence="2">
    <location>
        <begin position="293"/>
        <end position="312"/>
    </location>
</feature>
<name>A0A143PWW1_LUTPR</name>
<evidence type="ECO:0000313" key="4">
    <source>
        <dbReference type="EMBL" id="AMY12279.1"/>
    </source>
</evidence>
<keyword evidence="2" id="KW-1133">Transmembrane helix</keyword>
<dbReference type="InterPro" id="IPR052016">
    <property type="entry name" value="Bact_Sigma-Reg"/>
</dbReference>
<dbReference type="KEGG" id="abac:LuPra_05552"/>
<dbReference type="InterPro" id="IPR001932">
    <property type="entry name" value="PPM-type_phosphatase-like_dom"/>
</dbReference>
<sequence length="953" mass="104374">MTAPAQVPAEVTHDAVTAAMLRHRRLLATLVLLALAAVSFWVVVALVRARTRPTLGVQISRGGTMLRRPDRGATVVVRAVRAHSPAADADLRVGDRVLQVDGIAVTDTRALIARHDRLFPGEVVTFDIERDGQPLTRRLSARPVLAGRWQWAGVAIRVLLVFALFLGIPSLVFKWRPHDPRAMLFMLFGCTFGLSMLNYSVPGLSQAPESVMPLPDAFTRFNLTALAITYACALVINPTLLHFLTLFPQPRLAPVPLGRVLGWTYLIPTLVGWIAAPVVVLLLLGWIPAAARPAVALVVAALASAGALRVWWTRLRARPWRSWFLDNAFWLGVMVALTYMAAVLTTIVLVQMRARETAGLLAGLLLACAVGLFAIGVGIAYPIACGIAMWRSWRLSTEEMRQQIRWPLMSIALALGIAVLLSLLSIGLSFVTGTAPPPWLFSVFEISTWVAYSVIPLAFAAAVLRYGLMDIRFIIRLTFFYLLTTASVYIGTFAVVLLLATAVGGAADSNRVTTILITLLAVSLFEPLRRRVQRRVDKHFYQRTPDPVGVLARHGQELRSMSRRDDLERRLVLALQEAIPHGPTYVFRRREDQPEFLAAHSPDPTARPAFEALPFLTQRAQDLLGPTMLAEVTMVMDEARVWEQLGIEALLPVRQGDDIPVVLGLGRKRSDESWQERDMEILSSLAAQTSMAIADIEARQHDASMKEAFDNQRALLPQQLPQPDAFSIAGAWHPALAVGGDYYDAWWLSTEAIAICVADVAGKGLAASLVMANLQATVKALAGPDVSPADLCTRVNETLASNLRKGRFVTFFYGVLRLRTGELRYANAGHNPPVLTSDGAAHELGLGDPGLGLLRTHRYRDASVLLGGDARLLLYTDGVTEGRSPDGEDFGMARLLELVDRPHTSAGQLRDDVLSAIAAWTQGQFDDDVTLLAVVRRDGTNPLFETQKIRVHG</sequence>
<dbReference type="SMART" id="SM00228">
    <property type="entry name" value="PDZ"/>
    <property type="match status" value="1"/>
</dbReference>
<evidence type="ECO:0000313" key="5">
    <source>
        <dbReference type="Proteomes" id="UP000076079"/>
    </source>
</evidence>
<dbReference type="Gene3D" id="3.60.40.10">
    <property type="entry name" value="PPM-type phosphatase domain"/>
    <property type="match status" value="1"/>
</dbReference>
<dbReference type="PANTHER" id="PTHR43156:SF2">
    <property type="entry name" value="STAGE II SPORULATION PROTEIN E"/>
    <property type="match status" value="1"/>
</dbReference>
<dbReference type="GO" id="GO:0016791">
    <property type="term" value="F:phosphatase activity"/>
    <property type="evidence" value="ECO:0007669"/>
    <property type="project" value="TreeGrafter"/>
</dbReference>
<dbReference type="PROSITE" id="PS50106">
    <property type="entry name" value="PDZ"/>
    <property type="match status" value="1"/>
</dbReference>
<dbReference type="Gene3D" id="2.30.42.10">
    <property type="match status" value="1"/>
</dbReference>
<feature type="transmembrane region" description="Helical" evidence="2">
    <location>
        <begin position="324"/>
        <end position="350"/>
    </location>
</feature>
<feature type="transmembrane region" description="Helical" evidence="2">
    <location>
        <begin position="509"/>
        <end position="528"/>
    </location>
</feature>
<dbReference type="InterPro" id="IPR036034">
    <property type="entry name" value="PDZ_sf"/>
</dbReference>
<keyword evidence="2" id="KW-0812">Transmembrane</keyword>
<reference evidence="4 5" key="1">
    <citation type="journal article" date="2016" name="Genome Announc.">
        <title>First Complete Genome Sequence of a Subdivision 6 Acidobacterium Strain.</title>
        <authorList>
            <person name="Huang S."/>
            <person name="Vieira S."/>
            <person name="Bunk B."/>
            <person name="Riedel T."/>
            <person name="Sproer C."/>
            <person name="Overmann J."/>
        </authorList>
    </citation>
    <scope>NUCLEOTIDE SEQUENCE [LARGE SCALE GENOMIC DNA]</scope>
    <source>
        <strain evidence="5">DSM 100886 HEG_-6_39</strain>
    </source>
</reference>
<evidence type="ECO:0000256" key="2">
    <source>
        <dbReference type="SAM" id="Phobius"/>
    </source>
</evidence>
<feature type="transmembrane region" description="Helical" evidence="2">
    <location>
        <begin position="184"/>
        <end position="201"/>
    </location>
</feature>
<dbReference type="InterPro" id="IPR001478">
    <property type="entry name" value="PDZ"/>
</dbReference>
<feature type="transmembrane region" description="Helical" evidence="2">
    <location>
        <begin position="411"/>
        <end position="430"/>
    </location>
</feature>
<feature type="transmembrane region" description="Helical" evidence="2">
    <location>
        <begin position="26"/>
        <end position="47"/>
    </location>
</feature>
<dbReference type="SUPFAM" id="SSF55781">
    <property type="entry name" value="GAF domain-like"/>
    <property type="match status" value="1"/>
</dbReference>
<feature type="transmembrane region" description="Helical" evidence="2">
    <location>
        <begin position="149"/>
        <end position="172"/>
    </location>
</feature>
<evidence type="ECO:0000259" key="3">
    <source>
        <dbReference type="PROSITE" id="PS50106"/>
    </source>
</evidence>
<dbReference type="InterPro" id="IPR036457">
    <property type="entry name" value="PPM-type-like_dom_sf"/>
</dbReference>
<dbReference type="Pfam" id="PF13180">
    <property type="entry name" value="PDZ_2"/>
    <property type="match status" value="1"/>
</dbReference>
<feature type="transmembrane region" description="Helical" evidence="2">
    <location>
        <begin position="480"/>
        <end position="503"/>
    </location>
</feature>
<reference evidence="5" key="2">
    <citation type="submission" date="2016-04" db="EMBL/GenBank/DDBJ databases">
        <title>First Complete Genome Sequence of a Subdivision 6 Acidobacterium.</title>
        <authorList>
            <person name="Huang S."/>
            <person name="Vieira S."/>
            <person name="Bunk B."/>
            <person name="Riedel T."/>
            <person name="Sproeer C."/>
            <person name="Overmann J."/>
        </authorList>
    </citation>
    <scope>NUCLEOTIDE SEQUENCE [LARGE SCALE GENOMIC DNA]</scope>
    <source>
        <strain evidence="5">DSM 100886 HEG_-6_39</strain>
    </source>
</reference>
<dbReference type="SUPFAM" id="SSF81606">
    <property type="entry name" value="PP2C-like"/>
    <property type="match status" value="1"/>
</dbReference>
<proteinExistence type="predicted"/>
<dbReference type="STRING" id="1855912.LuPra_05552"/>
<dbReference type="PANTHER" id="PTHR43156">
    <property type="entry name" value="STAGE II SPORULATION PROTEIN E-RELATED"/>
    <property type="match status" value="1"/>
</dbReference>
<dbReference type="EC" id="3.1.3.3" evidence="4"/>
<dbReference type="PATRIC" id="fig|1813736.3.peg.5839"/>
<dbReference type="SMART" id="SM00331">
    <property type="entry name" value="PP2C_SIG"/>
    <property type="match status" value="1"/>
</dbReference>
<dbReference type="Gene3D" id="3.30.450.40">
    <property type="match status" value="1"/>
</dbReference>
<feature type="domain" description="PDZ" evidence="3">
    <location>
        <begin position="43"/>
        <end position="107"/>
    </location>
</feature>
<keyword evidence="5" id="KW-1185">Reference proteome</keyword>
<dbReference type="EMBL" id="CP015136">
    <property type="protein sequence ID" value="AMY12279.1"/>
    <property type="molecule type" value="Genomic_DNA"/>
</dbReference>
<organism evidence="4 5">
    <name type="scientific">Luteitalea pratensis</name>
    <dbReference type="NCBI Taxonomy" id="1855912"/>
    <lineage>
        <taxon>Bacteria</taxon>
        <taxon>Pseudomonadati</taxon>
        <taxon>Acidobacteriota</taxon>
        <taxon>Vicinamibacteria</taxon>
        <taxon>Vicinamibacterales</taxon>
        <taxon>Vicinamibacteraceae</taxon>
        <taxon>Luteitalea</taxon>
    </lineage>
</organism>
<dbReference type="Proteomes" id="UP000076079">
    <property type="component" value="Chromosome"/>
</dbReference>
<feature type="transmembrane region" description="Helical" evidence="2">
    <location>
        <begin position="221"/>
        <end position="244"/>
    </location>
</feature>
<dbReference type="InterPro" id="IPR029016">
    <property type="entry name" value="GAF-like_dom_sf"/>
</dbReference>
<evidence type="ECO:0000256" key="1">
    <source>
        <dbReference type="ARBA" id="ARBA00022801"/>
    </source>
</evidence>
<keyword evidence="1 4" id="KW-0378">Hydrolase</keyword>
<feature type="transmembrane region" description="Helical" evidence="2">
    <location>
        <begin position="362"/>
        <end position="390"/>
    </location>
</feature>
<accession>A0A143PWW1</accession>
<keyword evidence="2" id="KW-0472">Membrane</keyword>
<dbReference type="Pfam" id="PF07228">
    <property type="entry name" value="SpoIIE"/>
    <property type="match status" value="1"/>
</dbReference>
<protein>
    <submittedName>
        <fullName evidence="4">Phosphoserine phosphatase RsbU</fullName>
        <ecNumber evidence="4">3.1.3.3</ecNumber>
    </submittedName>
</protein>
<gene>
    <name evidence="4" type="primary">rsbU_6</name>
    <name evidence="4" type="ORF">LuPra_05552</name>
</gene>
<dbReference type="RefSeq" id="WP_162472847.1">
    <property type="nucleotide sequence ID" value="NZ_CP015136.1"/>
</dbReference>
<dbReference type="SUPFAM" id="SSF50156">
    <property type="entry name" value="PDZ domain-like"/>
    <property type="match status" value="1"/>
</dbReference>